<keyword evidence="1" id="KW-0175">Coiled coil</keyword>
<dbReference type="Proteomes" id="UP001164459">
    <property type="component" value="Chromosome"/>
</dbReference>
<evidence type="ECO:0000256" key="1">
    <source>
        <dbReference type="SAM" id="Coils"/>
    </source>
</evidence>
<dbReference type="RefSeq" id="WP_269041080.1">
    <property type="nucleotide sequence ID" value="NZ_CP114040.1"/>
</dbReference>
<sequence>MILQIAALEQENERLRRELAEADARARGVADDTRERRRSGAHKTCVMCGGVTLLPVAIFAGHDTRAPLPLHMSTLRFTSPSGGFTHSAPVHSLVCSTCGFLHNFIDMADRSGGG</sequence>
<protein>
    <submittedName>
        <fullName evidence="2">Uncharacterized protein</fullName>
    </submittedName>
</protein>
<organism evidence="2 3">
    <name type="scientific">Nannocystis punicea</name>
    <dbReference type="NCBI Taxonomy" id="2995304"/>
    <lineage>
        <taxon>Bacteria</taxon>
        <taxon>Pseudomonadati</taxon>
        <taxon>Myxococcota</taxon>
        <taxon>Polyangia</taxon>
        <taxon>Nannocystales</taxon>
        <taxon>Nannocystaceae</taxon>
        <taxon>Nannocystis</taxon>
    </lineage>
</organism>
<evidence type="ECO:0000313" key="3">
    <source>
        <dbReference type="Proteomes" id="UP001164459"/>
    </source>
</evidence>
<accession>A0ABY7HHE5</accession>
<evidence type="ECO:0000313" key="2">
    <source>
        <dbReference type="EMBL" id="WAS98722.1"/>
    </source>
</evidence>
<feature type="coiled-coil region" evidence="1">
    <location>
        <begin position="5"/>
        <end position="32"/>
    </location>
</feature>
<dbReference type="EMBL" id="CP114040">
    <property type="protein sequence ID" value="WAS98722.1"/>
    <property type="molecule type" value="Genomic_DNA"/>
</dbReference>
<name>A0ABY7HHE5_9BACT</name>
<keyword evidence="3" id="KW-1185">Reference proteome</keyword>
<gene>
    <name evidence="2" type="ORF">O0S08_21520</name>
</gene>
<proteinExistence type="predicted"/>
<reference evidence="2" key="1">
    <citation type="submission" date="2022-11" db="EMBL/GenBank/DDBJ databases">
        <title>Minimal conservation of predation-associated metabolite biosynthetic gene clusters underscores biosynthetic potential of Myxococcota including descriptions for ten novel species: Archangium lansinium sp. nov., Myxococcus landrumus sp. nov., Nannocystis bai.</title>
        <authorList>
            <person name="Ahearne A."/>
            <person name="Stevens C."/>
            <person name="Dowd S."/>
        </authorList>
    </citation>
    <scope>NUCLEOTIDE SEQUENCE</scope>
    <source>
        <strain evidence="2">Fl3</strain>
    </source>
</reference>